<evidence type="ECO:0000313" key="1">
    <source>
        <dbReference type="EMBL" id="PYF06947.1"/>
    </source>
</evidence>
<accession>A0A318TSP4</accession>
<reference evidence="1 2" key="1">
    <citation type="submission" date="2018-06" db="EMBL/GenBank/DDBJ databases">
        <title>Genomic Encyclopedia of Type Strains, Phase III (KMG-III): the genomes of soil and plant-associated and newly described type strains.</title>
        <authorList>
            <person name="Whitman W."/>
        </authorList>
    </citation>
    <scope>NUCLEOTIDE SEQUENCE [LARGE SCALE GENOMIC DNA]</scope>
    <source>
        <strain evidence="1 2">JA737</strain>
    </source>
</reference>
<comment type="caution">
    <text evidence="1">The sequence shown here is derived from an EMBL/GenBank/DDBJ whole genome shotgun (WGS) entry which is preliminary data.</text>
</comment>
<dbReference type="AlphaFoldDB" id="A0A318TSP4"/>
<proteinExistence type="predicted"/>
<keyword evidence="2" id="KW-1185">Reference proteome</keyword>
<organism evidence="1 2">
    <name type="scientific">Rhodobacter viridis</name>
    <dbReference type="NCBI Taxonomy" id="1054202"/>
    <lineage>
        <taxon>Bacteria</taxon>
        <taxon>Pseudomonadati</taxon>
        <taxon>Pseudomonadota</taxon>
        <taxon>Alphaproteobacteria</taxon>
        <taxon>Rhodobacterales</taxon>
        <taxon>Rhodobacter group</taxon>
        <taxon>Rhodobacter</taxon>
    </lineage>
</organism>
<name>A0A318TSP4_9RHOB</name>
<gene>
    <name evidence="1" type="ORF">C8J30_12230</name>
</gene>
<dbReference type="EMBL" id="QJTK01000022">
    <property type="protein sequence ID" value="PYF06947.1"/>
    <property type="molecule type" value="Genomic_DNA"/>
</dbReference>
<protein>
    <submittedName>
        <fullName evidence="1">Uncharacterized protein</fullName>
    </submittedName>
</protein>
<sequence length="259" mass="29149">MRPHLKGRNIDVVCVRLCGNGYFEALAKQLLFEIDRLKGARSDVRFFVILVSAIAEDKLDDEYVSFFPALIRLGIQKDQANNKSATKKIVERIDALFRDESFVDLIKTVSARKKSHLLLPVRNAAETSLRKMFDEIYAGGELRSKEGRFSAELEIFEKTVLKKITVIRRSKALKMGAISFAPVLNGPAHPIRRCTDTAVCDVKAKLRFGALVAERFEFDVTCDRKLSAKSFYLCGGGDIKPSQEDTHLNMRINDDFKGG</sequence>
<evidence type="ECO:0000313" key="2">
    <source>
        <dbReference type="Proteomes" id="UP000247727"/>
    </source>
</evidence>
<dbReference type="Proteomes" id="UP000247727">
    <property type="component" value="Unassembled WGS sequence"/>
</dbReference>